<protein>
    <submittedName>
        <fullName evidence="3">1,3-beta-galactosyl-N-acetylhexosamine phosphorylase</fullName>
    </submittedName>
</protein>
<evidence type="ECO:0000313" key="4">
    <source>
        <dbReference type="Proteomes" id="UP000824048"/>
    </source>
</evidence>
<proteinExistence type="predicted"/>
<feature type="domain" description="Lacto-N-biose phosphorylase C-terminal" evidence="2">
    <location>
        <begin position="49"/>
        <end position="101"/>
    </location>
</feature>
<gene>
    <name evidence="3" type="ORF">H9811_05360</name>
</gene>
<reference evidence="3" key="1">
    <citation type="journal article" date="2021" name="PeerJ">
        <title>Extensive microbial diversity within the chicken gut microbiome revealed by metagenomics and culture.</title>
        <authorList>
            <person name="Gilroy R."/>
            <person name="Ravi A."/>
            <person name="Getino M."/>
            <person name="Pursley I."/>
            <person name="Horton D.L."/>
            <person name="Alikhan N.F."/>
            <person name="Baker D."/>
            <person name="Gharbi K."/>
            <person name="Hall N."/>
            <person name="Watson M."/>
            <person name="Adriaenssens E.M."/>
            <person name="Foster-Nyarko E."/>
            <person name="Jarju S."/>
            <person name="Secka A."/>
            <person name="Antonio M."/>
            <person name="Oren A."/>
            <person name="Chaudhuri R.R."/>
            <person name="La Ragione R."/>
            <person name="Hildebrand F."/>
            <person name="Pallen M.J."/>
        </authorList>
    </citation>
    <scope>NUCLEOTIDE SEQUENCE</scope>
    <source>
        <strain evidence="3">ChiSxjej1B13-11774</strain>
    </source>
</reference>
<name>A0A9D2EQU8_9FIRM</name>
<reference evidence="3" key="2">
    <citation type="submission" date="2021-04" db="EMBL/GenBank/DDBJ databases">
        <authorList>
            <person name="Gilroy R."/>
        </authorList>
    </citation>
    <scope>NUCLEOTIDE SEQUENCE</scope>
    <source>
        <strain evidence="3">ChiSxjej1B13-11774</strain>
    </source>
</reference>
<feature type="domain" description="Lacto-N-biose phosphorylase central" evidence="1">
    <location>
        <begin position="1"/>
        <end position="44"/>
    </location>
</feature>
<dbReference type="InterPro" id="IPR035363">
    <property type="entry name" value="LBP_M"/>
</dbReference>
<dbReference type="Gene3D" id="2.60.40.1180">
    <property type="entry name" value="Golgi alpha-mannosidase II"/>
    <property type="match status" value="1"/>
</dbReference>
<dbReference type="AlphaFoldDB" id="A0A9D2EQU8"/>
<dbReference type="InterPro" id="IPR035356">
    <property type="entry name" value="LBP_C"/>
</dbReference>
<evidence type="ECO:0000259" key="2">
    <source>
        <dbReference type="Pfam" id="PF17386"/>
    </source>
</evidence>
<dbReference type="Proteomes" id="UP000824048">
    <property type="component" value="Unassembled WGS sequence"/>
</dbReference>
<sequence length="104" mass="11884">DKEVQLAAHDYGQGRGVYISGLPYSFANSRALYRAILWAAHSEDELHTWFSSNYNVEVHAYVKNGKYCVVNNTYEPQDTTVYRGDGSSFELHLDANEIKWYSIA</sequence>
<comment type="caution">
    <text evidence="3">The sequence shown here is derived from an EMBL/GenBank/DDBJ whole genome shotgun (WGS) entry which is preliminary data.</text>
</comment>
<dbReference type="InterPro" id="IPR029062">
    <property type="entry name" value="Class_I_gatase-like"/>
</dbReference>
<feature type="non-terminal residue" evidence="3">
    <location>
        <position position="1"/>
    </location>
</feature>
<dbReference type="Gene3D" id="3.40.50.880">
    <property type="match status" value="1"/>
</dbReference>
<evidence type="ECO:0000313" key="3">
    <source>
        <dbReference type="EMBL" id="HIZ41973.1"/>
    </source>
</evidence>
<dbReference type="InterPro" id="IPR013780">
    <property type="entry name" value="Glyco_hydro_b"/>
</dbReference>
<dbReference type="EMBL" id="DXBP01000033">
    <property type="protein sequence ID" value="HIZ41973.1"/>
    <property type="molecule type" value="Genomic_DNA"/>
</dbReference>
<organism evidence="3 4">
    <name type="scientific">Candidatus Gemmiger excrementigallinarum</name>
    <dbReference type="NCBI Taxonomy" id="2838609"/>
    <lineage>
        <taxon>Bacteria</taxon>
        <taxon>Bacillati</taxon>
        <taxon>Bacillota</taxon>
        <taxon>Clostridia</taxon>
        <taxon>Eubacteriales</taxon>
        <taxon>Gemmiger</taxon>
    </lineage>
</organism>
<accession>A0A9D2EQU8</accession>
<dbReference type="Pfam" id="PF17385">
    <property type="entry name" value="LBP_M"/>
    <property type="match status" value="1"/>
</dbReference>
<dbReference type="Pfam" id="PF17386">
    <property type="entry name" value="LBP_C"/>
    <property type="match status" value="1"/>
</dbReference>
<evidence type="ECO:0000259" key="1">
    <source>
        <dbReference type="Pfam" id="PF17385"/>
    </source>
</evidence>